<feature type="region of interest" description="Disordered" evidence="1">
    <location>
        <begin position="73"/>
        <end position="118"/>
    </location>
</feature>
<reference evidence="4" key="1">
    <citation type="submission" date="2020-08" db="EMBL/GenBank/DDBJ databases">
        <title>Genome sequencing and assembly of the red palm weevil Rhynchophorus ferrugineus.</title>
        <authorList>
            <person name="Dias G.B."/>
            <person name="Bergman C.M."/>
            <person name="Manee M."/>
        </authorList>
    </citation>
    <scope>NUCLEOTIDE SEQUENCE</scope>
    <source>
        <strain evidence="4">AA-2017</strain>
        <tissue evidence="4">Whole larva</tissue>
    </source>
</reference>
<dbReference type="OrthoDB" id="8197303at2759"/>
<feature type="transmembrane region" description="Helical" evidence="2">
    <location>
        <begin position="185"/>
        <end position="205"/>
    </location>
</feature>
<evidence type="ECO:0000313" key="4">
    <source>
        <dbReference type="EMBL" id="KAF7265440.1"/>
    </source>
</evidence>
<feature type="signal peptide" evidence="3">
    <location>
        <begin position="1"/>
        <end position="18"/>
    </location>
</feature>
<gene>
    <name evidence="4" type="ORF">GWI33_021099</name>
</gene>
<protein>
    <submittedName>
        <fullName evidence="4">Uncharacterized protein</fullName>
    </submittedName>
</protein>
<name>A0A834M3I9_RHYFE</name>
<comment type="caution">
    <text evidence="4">The sequence shown here is derived from an EMBL/GenBank/DDBJ whole genome shotgun (WGS) entry which is preliminary data.</text>
</comment>
<feature type="chain" id="PRO_5032724231" evidence="3">
    <location>
        <begin position="19"/>
        <end position="239"/>
    </location>
</feature>
<keyword evidence="2" id="KW-0472">Membrane</keyword>
<keyword evidence="2" id="KW-1133">Transmembrane helix</keyword>
<keyword evidence="5" id="KW-1185">Reference proteome</keyword>
<dbReference type="EMBL" id="JAACXV010014612">
    <property type="protein sequence ID" value="KAF7265440.1"/>
    <property type="molecule type" value="Genomic_DNA"/>
</dbReference>
<dbReference type="Proteomes" id="UP000625711">
    <property type="component" value="Unassembled WGS sequence"/>
</dbReference>
<evidence type="ECO:0000313" key="5">
    <source>
        <dbReference type="Proteomes" id="UP000625711"/>
    </source>
</evidence>
<keyword evidence="3" id="KW-0732">Signal</keyword>
<feature type="compositionally biased region" description="Basic and acidic residues" evidence="1">
    <location>
        <begin position="104"/>
        <end position="118"/>
    </location>
</feature>
<proteinExistence type="predicted"/>
<dbReference type="AlphaFoldDB" id="A0A834M3I9"/>
<sequence length="239" mass="27305">MKLFYGLVIFCVVSKISCLDLHHVEGRNLEDEFEENIATAVPNEIIENTTIGRDGHLPGLPINPTSIVIVTSEPTPESTTKFNVSSLLREQSKPETYLTQSENENQKNEKPSNKKNHLIDTEVPGLLIPTGIRLHQQPLEIHSPVDIPDKVNDDTELIENGQNTEDELRKHNDMLTEEMIPQQRYLAVIVACTLTIVAILCYVSLWSWRRYLERRYGSRTMLVNAEEFDDPNDIHNFTI</sequence>
<evidence type="ECO:0000256" key="3">
    <source>
        <dbReference type="SAM" id="SignalP"/>
    </source>
</evidence>
<keyword evidence="2" id="KW-0812">Transmembrane</keyword>
<evidence type="ECO:0000256" key="2">
    <source>
        <dbReference type="SAM" id="Phobius"/>
    </source>
</evidence>
<accession>A0A834M3I9</accession>
<organism evidence="4 5">
    <name type="scientific">Rhynchophorus ferrugineus</name>
    <name type="common">Red palm weevil</name>
    <name type="synonym">Curculio ferrugineus</name>
    <dbReference type="NCBI Taxonomy" id="354439"/>
    <lineage>
        <taxon>Eukaryota</taxon>
        <taxon>Metazoa</taxon>
        <taxon>Ecdysozoa</taxon>
        <taxon>Arthropoda</taxon>
        <taxon>Hexapoda</taxon>
        <taxon>Insecta</taxon>
        <taxon>Pterygota</taxon>
        <taxon>Neoptera</taxon>
        <taxon>Endopterygota</taxon>
        <taxon>Coleoptera</taxon>
        <taxon>Polyphaga</taxon>
        <taxon>Cucujiformia</taxon>
        <taxon>Curculionidae</taxon>
        <taxon>Dryophthorinae</taxon>
        <taxon>Rhynchophorus</taxon>
    </lineage>
</organism>
<evidence type="ECO:0000256" key="1">
    <source>
        <dbReference type="SAM" id="MobiDB-lite"/>
    </source>
</evidence>
<feature type="compositionally biased region" description="Polar residues" evidence="1">
    <location>
        <begin position="73"/>
        <end position="89"/>
    </location>
</feature>